<protein>
    <submittedName>
        <fullName evidence="2">Uncharacterized protein</fullName>
    </submittedName>
</protein>
<keyword evidence="1" id="KW-0472">Membrane</keyword>
<feature type="transmembrane region" description="Helical" evidence="1">
    <location>
        <begin position="41"/>
        <end position="58"/>
    </location>
</feature>
<keyword evidence="1" id="KW-0812">Transmembrane</keyword>
<gene>
    <name evidence="2" type="ORF">NZD86_02005</name>
</gene>
<accession>A0ABY6Z385</accession>
<sequence>MFANVPYFHPVLLTIFLCLFVAMMVFTMVWSNRRGRLGASLWLLVAGSIFVLVTVVAAT</sequence>
<dbReference type="RefSeq" id="WP_268044824.1">
    <property type="nucleotide sequence ID" value="NZ_CP104064.1"/>
</dbReference>
<evidence type="ECO:0000256" key="1">
    <source>
        <dbReference type="SAM" id="Phobius"/>
    </source>
</evidence>
<dbReference type="EMBL" id="CP104064">
    <property type="protein sequence ID" value="WAH37343.1"/>
    <property type="molecule type" value="Genomic_DNA"/>
</dbReference>
<evidence type="ECO:0000313" key="3">
    <source>
        <dbReference type="Proteomes" id="UP001164803"/>
    </source>
</evidence>
<proteinExistence type="predicted"/>
<feature type="transmembrane region" description="Helical" evidence="1">
    <location>
        <begin position="6"/>
        <end position="29"/>
    </location>
</feature>
<organism evidence="2 3">
    <name type="scientific">Alicyclobacillus dauci</name>
    <dbReference type="NCBI Taxonomy" id="1475485"/>
    <lineage>
        <taxon>Bacteria</taxon>
        <taxon>Bacillati</taxon>
        <taxon>Bacillota</taxon>
        <taxon>Bacilli</taxon>
        <taxon>Bacillales</taxon>
        <taxon>Alicyclobacillaceae</taxon>
        <taxon>Alicyclobacillus</taxon>
    </lineage>
</organism>
<reference evidence="2" key="1">
    <citation type="submission" date="2022-08" db="EMBL/GenBank/DDBJ databases">
        <title>Alicyclobacillus dauci DSM2870, complete genome.</title>
        <authorList>
            <person name="Wang Q."/>
            <person name="Cai R."/>
            <person name="Wang Z."/>
        </authorList>
    </citation>
    <scope>NUCLEOTIDE SEQUENCE</scope>
    <source>
        <strain evidence="2">DSM 28700</strain>
    </source>
</reference>
<keyword evidence="1" id="KW-1133">Transmembrane helix</keyword>
<dbReference type="Proteomes" id="UP001164803">
    <property type="component" value="Chromosome"/>
</dbReference>
<evidence type="ECO:0000313" key="2">
    <source>
        <dbReference type="EMBL" id="WAH37343.1"/>
    </source>
</evidence>
<keyword evidence="3" id="KW-1185">Reference proteome</keyword>
<name>A0ABY6Z385_9BACL</name>